<keyword evidence="4 5" id="KW-0040">ANK repeat</keyword>
<dbReference type="PANTHER" id="PTHR24171:SF9">
    <property type="entry name" value="ANKYRIN REPEAT DOMAIN-CONTAINING PROTEIN 39"/>
    <property type="match status" value="1"/>
</dbReference>
<dbReference type="STRING" id="74557.A0A1V9ZBD6"/>
<dbReference type="Proteomes" id="UP000243217">
    <property type="component" value="Unassembled WGS sequence"/>
</dbReference>
<dbReference type="PROSITE" id="PS50297">
    <property type="entry name" value="ANK_REP_REGION"/>
    <property type="match status" value="2"/>
</dbReference>
<dbReference type="InterPro" id="IPR000923">
    <property type="entry name" value="BlueCu_1"/>
</dbReference>
<dbReference type="GO" id="GO:0009055">
    <property type="term" value="F:electron transfer activity"/>
    <property type="evidence" value="ECO:0007669"/>
    <property type="project" value="InterPro"/>
</dbReference>
<feature type="domain" description="Blue (type 1) copper" evidence="6">
    <location>
        <begin position="6"/>
        <end position="84"/>
    </location>
</feature>
<organism evidence="7 8">
    <name type="scientific">Thraustotheca clavata</name>
    <dbReference type="NCBI Taxonomy" id="74557"/>
    <lineage>
        <taxon>Eukaryota</taxon>
        <taxon>Sar</taxon>
        <taxon>Stramenopiles</taxon>
        <taxon>Oomycota</taxon>
        <taxon>Saprolegniomycetes</taxon>
        <taxon>Saprolegniales</taxon>
        <taxon>Achlyaceae</taxon>
        <taxon>Thraustotheca</taxon>
    </lineage>
</organism>
<evidence type="ECO:0000256" key="4">
    <source>
        <dbReference type="ARBA" id="ARBA00023043"/>
    </source>
</evidence>
<protein>
    <recommendedName>
        <fullName evidence="6">Blue (type 1) copper domain-containing protein</fullName>
    </recommendedName>
</protein>
<keyword evidence="2" id="KW-0677">Repeat</keyword>
<dbReference type="Pfam" id="PF00023">
    <property type="entry name" value="Ank"/>
    <property type="match status" value="1"/>
</dbReference>
<evidence type="ECO:0000259" key="6">
    <source>
        <dbReference type="Pfam" id="PF00127"/>
    </source>
</evidence>
<dbReference type="SUPFAM" id="SSF48403">
    <property type="entry name" value="Ankyrin repeat"/>
    <property type="match status" value="1"/>
</dbReference>
<sequence length="266" mass="30362">MIKIIEFQFNPSRLTIVKGDTIRWMHGNQHATLHSIIWYSSDQDEKLTFPDLTFGQSFTYTFNQLGTFQCYCYHHSFMMASITVIEKPSCLIETRVENHLRMSTFDAFVHAASLNQTIVLQRWINKGLSVDGLDKEQQTALCMAATNHCLEAMQLLLDHHANVQQVQKGNQTALHCAAMWGRLQAVELLLVHQAHVNSRDTSKQVPLHYASRNGHLDVVVRLLDAKADPFLANDLGYIPIEIAANWKRLDVVNALERISLQHRKDS</sequence>
<dbReference type="OrthoDB" id="78539at2759"/>
<keyword evidence="1" id="KW-0479">Metal-binding</keyword>
<gene>
    <name evidence="7" type="ORF">THRCLA_08002</name>
</gene>
<dbReference type="InterPro" id="IPR002110">
    <property type="entry name" value="Ankyrin_rpt"/>
</dbReference>
<dbReference type="InterPro" id="IPR008972">
    <property type="entry name" value="Cupredoxin"/>
</dbReference>
<reference evidence="7 8" key="1">
    <citation type="journal article" date="2014" name="Genome Biol. Evol.">
        <title>The secreted proteins of Achlya hypogyna and Thraustotheca clavata identify the ancestral oomycete secretome and reveal gene acquisitions by horizontal gene transfer.</title>
        <authorList>
            <person name="Misner I."/>
            <person name="Blouin N."/>
            <person name="Leonard G."/>
            <person name="Richards T.A."/>
            <person name="Lane C.E."/>
        </authorList>
    </citation>
    <scope>NUCLEOTIDE SEQUENCE [LARGE SCALE GENOMIC DNA]</scope>
    <source>
        <strain evidence="7 8">ATCC 34112</strain>
    </source>
</reference>
<keyword evidence="3" id="KW-0186">Copper</keyword>
<proteinExistence type="predicted"/>
<dbReference type="Gene3D" id="1.25.40.20">
    <property type="entry name" value="Ankyrin repeat-containing domain"/>
    <property type="match status" value="1"/>
</dbReference>
<evidence type="ECO:0000256" key="1">
    <source>
        <dbReference type="ARBA" id="ARBA00022723"/>
    </source>
</evidence>
<evidence type="ECO:0000313" key="7">
    <source>
        <dbReference type="EMBL" id="OQR95160.1"/>
    </source>
</evidence>
<dbReference type="EMBL" id="JNBS01002142">
    <property type="protein sequence ID" value="OQR95160.1"/>
    <property type="molecule type" value="Genomic_DNA"/>
</dbReference>
<evidence type="ECO:0000256" key="5">
    <source>
        <dbReference type="PROSITE-ProRule" id="PRU00023"/>
    </source>
</evidence>
<dbReference type="Pfam" id="PF00127">
    <property type="entry name" value="Copper-bind"/>
    <property type="match status" value="1"/>
</dbReference>
<keyword evidence="8" id="KW-1185">Reference proteome</keyword>
<comment type="caution">
    <text evidence="7">The sequence shown here is derived from an EMBL/GenBank/DDBJ whole genome shotgun (WGS) entry which is preliminary data.</text>
</comment>
<dbReference type="InterPro" id="IPR036770">
    <property type="entry name" value="Ankyrin_rpt-contain_sf"/>
</dbReference>
<dbReference type="AlphaFoldDB" id="A0A1V9ZBD6"/>
<name>A0A1V9ZBD6_9STRA</name>
<evidence type="ECO:0000256" key="3">
    <source>
        <dbReference type="ARBA" id="ARBA00023008"/>
    </source>
</evidence>
<evidence type="ECO:0000256" key="2">
    <source>
        <dbReference type="ARBA" id="ARBA00022737"/>
    </source>
</evidence>
<dbReference type="Pfam" id="PF12796">
    <property type="entry name" value="Ank_2"/>
    <property type="match status" value="1"/>
</dbReference>
<evidence type="ECO:0000313" key="8">
    <source>
        <dbReference type="Proteomes" id="UP000243217"/>
    </source>
</evidence>
<dbReference type="SUPFAM" id="SSF49503">
    <property type="entry name" value="Cupredoxins"/>
    <property type="match status" value="1"/>
</dbReference>
<dbReference type="Gene3D" id="2.60.40.420">
    <property type="entry name" value="Cupredoxins - blue copper proteins"/>
    <property type="match status" value="1"/>
</dbReference>
<feature type="repeat" description="ANK" evidence="5">
    <location>
        <begin position="202"/>
        <end position="234"/>
    </location>
</feature>
<dbReference type="GO" id="GO:0005507">
    <property type="term" value="F:copper ion binding"/>
    <property type="evidence" value="ECO:0007669"/>
    <property type="project" value="InterPro"/>
</dbReference>
<dbReference type="SMART" id="SM00248">
    <property type="entry name" value="ANK"/>
    <property type="match status" value="3"/>
</dbReference>
<dbReference type="PANTHER" id="PTHR24171">
    <property type="entry name" value="ANKYRIN REPEAT DOMAIN-CONTAINING PROTEIN 39-RELATED"/>
    <property type="match status" value="1"/>
</dbReference>
<feature type="repeat" description="ANK" evidence="5">
    <location>
        <begin position="169"/>
        <end position="201"/>
    </location>
</feature>
<accession>A0A1V9ZBD6</accession>
<dbReference type="PROSITE" id="PS50088">
    <property type="entry name" value="ANK_REPEAT"/>
    <property type="match status" value="2"/>
</dbReference>